<evidence type="ECO:0000313" key="2">
    <source>
        <dbReference type="EMBL" id="TRZ06344.1"/>
    </source>
</evidence>
<evidence type="ECO:0000313" key="3">
    <source>
        <dbReference type="Proteomes" id="UP000796761"/>
    </source>
</evidence>
<dbReference type="PANTHER" id="PTHR33166">
    <property type="entry name" value="GAG_P30 DOMAIN-CONTAINING PROTEIN"/>
    <property type="match status" value="1"/>
</dbReference>
<dbReference type="Pfam" id="PF02093">
    <property type="entry name" value="Gag_p30"/>
    <property type="match status" value="1"/>
</dbReference>
<dbReference type="InterPro" id="IPR050462">
    <property type="entry name" value="Retroviral_Gag-Pol_poly"/>
</dbReference>
<evidence type="ECO:0000259" key="1">
    <source>
        <dbReference type="Pfam" id="PF02093"/>
    </source>
</evidence>
<sequence length="192" mass="21930">MERCRDSNNEEEVIMKGGQLYPLKEVPIIGDRGRLAIGYASVPLNTGDVRTFKKEMGRLLEDPLGVSDKLDQFLGPNTYTWAEIQAILSILLSTEKQQMIRQVGMRIWERNNPLGPLGDAKWPNVAPNWDHNSDQDRQSMVDLRNMIIQGIREAVPRGQNISKAFSEHQGKDEASTNWLERLRKHIYKCTQG</sequence>
<dbReference type="Gene3D" id="1.10.375.10">
    <property type="entry name" value="Human Immunodeficiency Virus Type 1 Capsid Protein"/>
    <property type="match status" value="1"/>
</dbReference>
<dbReference type="EMBL" id="SWJQ01002609">
    <property type="protein sequence ID" value="TRZ06344.1"/>
    <property type="molecule type" value="Genomic_DNA"/>
</dbReference>
<name>A0A8K1D5R5_9PASS</name>
<gene>
    <name evidence="2" type="ORF">HGM15179_020765</name>
</gene>
<dbReference type="AlphaFoldDB" id="A0A8K1D5R5"/>
<dbReference type="OrthoDB" id="9049599at2759"/>
<dbReference type="InterPro" id="IPR008919">
    <property type="entry name" value="Retrov_capsid_N"/>
</dbReference>
<feature type="domain" description="Core shell protein Gag P30" evidence="1">
    <location>
        <begin position="48"/>
        <end position="185"/>
    </location>
</feature>
<accession>A0A8K1D5R5</accession>
<organism evidence="2 3">
    <name type="scientific">Zosterops borbonicus</name>
    <dbReference type="NCBI Taxonomy" id="364589"/>
    <lineage>
        <taxon>Eukaryota</taxon>
        <taxon>Metazoa</taxon>
        <taxon>Chordata</taxon>
        <taxon>Craniata</taxon>
        <taxon>Vertebrata</taxon>
        <taxon>Euteleostomi</taxon>
        <taxon>Archelosauria</taxon>
        <taxon>Archosauria</taxon>
        <taxon>Dinosauria</taxon>
        <taxon>Saurischia</taxon>
        <taxon>Theropoda</taxon>
        <taxon>Coelurosauria</taxon>
        <taxon>Aves</taxon>
        <taxon>Neognathae</taxon>
        <taxon>Neoaves</taxon>
        <taxon>Telluraves</taxon>
        <taxon>Australaves</taxon>
        <taxon>Passeriformes</taxon>
        <taxon>Sylvioidea</taxon>
        <taxon>Zosteropidae</taxon>
        <taxon>Zosterops</taxon>
    </lineage>
</organism>
<reference evidence="2" key="1">
    <citation type="submission" date="2019-04" db="EMBL/GenBank/DDBJ databases">
        <title>Genome assembly of Zosterops borbonicus 15179.</title>
        <authorList>
            <person name="Leroy T."/>
            <person name="Anselmetti Y."/>
            <person name="Tilak M.-K."/>
            <person name="Nabholz B."/>
        </authorList>
    </citation>
    <scope>NUCLEOTIDE SEQUENCE</scope>
    <source>
        <strain evidence="2">HGM_15179</strain>
        <tissue evidence="2">Muscle</tissue>
    </source>
</reference>
<dbReference type="GO" id="GO:0019068">
    <property type="term" value="P:virion assembly"/>
    <property type="evidence" value="ECO:0007669"/>
    <property type="project" value="InterPro"/>
</dbReference>
<dbReference type="InterPro" id="IPR003036">
    <property type="entry name" value="Gag_P30"/>
</dbReference>
<dbReference type="Proteomes" id="UP000796761">
    <property type="component" value="Unassembled WGS sequence"/>
</dbReference>
<dbReference type="SUPFAM" id="SSF47943">
    <property type="entry name" value="Retrovirus capsid protein, N-terminal core domain"/>
    <property type="match status" value="1"/>
</dbReference>
<keyword evidence="3" id="KW-1185">Reference proteome</keyword>
<protein>
    <recommendedName>
        <fullName evidence="1">Core shell protein Gag P30 domain-containing protein</fullName>
    </recommendedName>
</protein>
<comment type="caution">
    <text evidence="2">The sequence shown here is derived from an EMBL/GenBank/DDBJ whole genome shotgun (WGS) entry which is preliminary data.</text>
</comment>
<proteinExistence type="predicted"/>